<dbReference type="GO" id="GO:0012505">
    <property type="term" value="C:endomembrane system"/>
    <property type="evidence" value="ECO:0007669"/>
    <property type="project" value="UniProtKB-ARBA"/>
</dbReference>
<feature type="transmembrane region" description="Helical" evidence="7">
    <location>
        <begin position="12"/>
        <end position="34"/>
    </location>
</feature>
<evidence type="ECO:0000256" key="4">
    <source>
        <dbReference type="ARBA" id="ARBA00022692"/>
    </source>
</evidence>
<keyword evidence="4 7" id="KW-0812">Transmembrane</keyword>
<name>A0A183FTT1_HELPZ</name>
<evidence type="ECO:0000256" key="7">
    <source>
        <dbReference type="SAM" id="Phobius"/>
    </source>
</evidence>
<evidence type="ECO:0000256" key="1">
    <source>
        <dbReference type="ARBA" id="ARBA00004141"/>
    </source>
</evidence>
<keyword evidence="8" id="KW-1185">Reference proteome</keyword>
<comment type="similarity">
    <text evidence="2">Belongs to the nucleotide-sugar transporter family. SLC35B subfamily.</text>
</comment>
<keyword evidence="3" id="KW-0813">Transport</keyword>
<reference evidence="9" key="1">
    <citation type="submission" date="2019-09" db="UniProtKB">
        <authorList>
            <consortium name="WormBaseParasite"/>
        </authorList>
    </citation>
    <scope>IDENTIFICATION</scope>
</reference>
<evidence type="ECO:0000256" key="2">
    <source>
        <dbReference type="ARBA" id="ARBA00010694"/>
    </source>
</evidence>
<comment type="subcellular location">
    <subcellularLocation>
        <location evidence="1">Membrane</location>
        <topology evidence="1">Multi-pass membrane protein</topology>
    </subcellularLocation>
</comment>
<dbReference type="Proteomes" id="UP000050761">
    <property type="component" value="Unassembled WGS sequence"/>
</dbReference>
<accession>A0A183FTT1</accession>
<dbReference type="Pfam" id="PF08449">
    <property type="entry name" value="UAA"/>
    <property type="match status" value="1"/>
</dbReference>
<sequence>LPYLNFREVKNSLNLFTLATCIFVSLEGLIFHSRFFTVKQAIPTRVYLKIVVIFFIVNLCNNYAMKCNIYFPLFIIFKSVSDSETMSEVYKTVG</sequence>
<dbReference type="AlphaFoldDB" id="A0A183FTT1"/>
<dbReference type="WBParaSite" id="HPBE_0001151901-mRNA-1">
    <property type="protein sequence ID" value="HPBE_0001151901-mRNA-1"/>
    <property type="gene ID" value="HPBE_0001151901"/>
</dbReference>
<proteinExistence type="inferred from homology"/>
<organism evidence="8 9">
    <name type="scientific">Heligmosomoides polygyrus</name>
    <name type="common">Parasitic roundworm</name>
    <dbReference type="NCBI Taxonomy" id="6339"/>
    <lineage>
        <taxon>Eukaryota</taxon>
        <taxon>Metazoa</taxon>
        <taxon>Ecdysozoa</taxon>
        <taxon>Nematoda</taxon>
        <taxon>Chromadorea</taxon>
        <taxon>Rhabditida</taxon>
        <taxon>Rhabditina</taxon>
        <taxon>Rhabditomorpha</taxon>
        <taxon>Strongyloidea</taxon>
        <taxon>Heligmosomidae</taxon>
        <taxon>Heligmosomoides</taxon>
    </lineage>
</organism>
<evidence type="ECO:0000313" key="8">
    <source>
        <dbReference type="Proteomes" id="UP000050761"/>
    </source>
</evidence>
<evidence type="ECO:0000313" key="9">
    <source>
        <dbReference type="WBParaSite" id="HPBE_0001151901-mRNA-1"/>
    </source>
</evidence>
<evidence type="ECO:0000256" key="5">
    <source>
        <dbReference type="ARBA" id="ARBA00022989"/>
    </source>
</evidence>
<keyword evidence="5 7" id="KW-1133">Transmembrane helix</keyword>
<keyword evidence="6 7" id="KW-0472">Membrane</keyword>
<feature type="transmembrane region" description="Helical" evidence="7">
    <location>
        <begin position="46"/>
        <end position="65"/>
    </location>
</feature>
<dbReference type="GO" id="GO:0055085">
    <property type="term" value="P:transmembrane transport"/>
    <property type="evidence" value="ECO:0007669"/>
    <property type="project" value="InterPro"/>
</dbReference>
<protein>
    <submittedName>
        <fullName evidence="9">Serpentine receptor class gamma</fullName>
    </submittedName>
</protein>
<dbReference type="GO" id="GO:0016020">
    <property type="term" value="C:membrane"/>
    <property type="evidence" value="ECO:0007669"/>
    <property type="project" value="UniProtKB-SubCell"/>
</dbReference>
<evidence type="ECO:0000256" key="6">
    <source>
        <dbReference type="ARBA" id="ARBA00023136"/>
    </source>
</evidence>
<dbReference type="InterPro" id="IPR013657">
    <property type="entry name" value="SCL35B1-4/HUT1"/>
</dbReference>
<evidence type="ECO:0000256" key="3">
    <source>
        <dbReference type="ARBA" id="ARBA00022448"/>
    </source>
</evidence>